<dbReference type="InterPro" id="IPR036005">
    <property type="entry name" value="Creatinase/aminopeptidase-like"/>
</dbReference>
<dbReference type="PANTHER" id="PTHR43330:SF27">
    <property type="entry name" value="METHIONINE AMINOPEPTIDASE"/>
    <property type="match status" value="1"/>
</dbReference>
<sequence>MAGRIELKTREQMRVMARAGVIVEQALAAAQSACVPGARTLDADSAAARVIAEAGATSNFLGYHGFPATVCISVNDEVVHGIPGDRVLAQGDVVSIDCGAVVEGWHADSARTFIIGDPLSKADVALVSATERALWAGIAALATAERVAEVSAAIEDVADEAGLHPLEGYVGHGIGSAMHMEPDVPNYSVRGRSPRVRPGMCVAIEPMLVIGTPDSATLNDEWTVVSLDGSRAAHWEHSIAVHDDGIWVLTAADGGAARLATHGIVPVAP</sequence>
<feature type="binding site" evidence="6">
    <location>
        <position position="80"/>
    </location>
    <ligand>
        <name>substrate</name>
    </ligand>
</feature>
<keyword evidence="3 6" id="KW-0645">Protease</keyword>
<proteinExistence type="inferred from homology"/>
<reference evidence="9 10" key="1">
    <citation type="submission" date="2024-02" db="EMBL/GenBank/DDBJ databases">
        <title>Lysinimicrobium sediminis NBRC 112286.</title>
        <authorList>
            <person name="Ichikawa N."/>
            <person name="Katano-Makiyama Y."/>
            <person name="Hidaka K."/>
        </authorList>
    </citation>
    <scope>NUCLEOTIDE SEQUENCE [LARGE SCALE GENOMIC DNA]</scope>
    <source>
        <strain evidence="9 10">NBRC 112286</strain>
    </source>
</reference>
<feature type="binding site" evidence="6">
    <location>
        <position position="236"/>
    </location>
    <ligand>
        <name>a divalent metal cation</name>
        <dbReference type="ChEBI" id="CHEBI:60240"/>
        <label>2</label>
        <note>catalytic</note>
    </ligand>
</feature>
<keyword evidence="10" id="KW-1185">Reference proteome</keyword>
<evidence type="ECO:0000313" key="9">
    <source>
        <dbReference type="EMBL" id="GAA5518950.1"/>
    </source>
</evidence>
<dbReference type="RefSeq" id="WP_286215003.1">
    <property type="nucleotide sequence ID" value="NZ_AP027736.1"/>
</dbReference>
<comment type="function">
    <text evidence="1 6">Removes the N-terminal methionine from nascent proteins. The N-terminal methionine is often cleaved when the second residue in the primary sequence is small and uncharged (Met-Ala-, Cys, Gly, Pro, Ser, Thr, or Val). Requires deformylation of the N(alpha)-formylated initiator methionine before it can be hydrolyzed.</text>
</comment>
<evidence type="ECO:0000256" key="6">
    <source>
        <dbReference type="HAMAP-Rule" id="MF_01974"/>
    </source>
</evidence>
<dbReference type="PRINTS" id="PR00599">
    <property type="entry name" value="MAPEPTIDASE"/>
</dbReference>
<feature type="binding site" evidence="6">
    <location>
        <position position="97"/>
    </location>
    <ligand>
        <name>a divalent metal cation</name>
        <dbReference type="ChEBI" id="CHEBI:60240"/>
        <label>1</label>
    </ligand>
</feature>
<keyword evidence="4 6" id="KW-0479">Metal-binding</keyword>
<evidence type="ECO:0000259" key="8">
    <source>
        <dbReference type="Pfam" id="PF00557"/>
    </source>
</evidence>
<dbReference type="Proteomes" id="UP001426770">
    <property type="component" value="Unassembled WGS sequence"/>
</dbReference>
<dbReference type="PANTHER" id="PTHR43330">
    <property type="entry name" value="METHIONINE AMINOPEPTIDASE"/>
    <property type="match status" value="1"/>
</dbReference>
<dbReference type="HAMAP" id="MF_01974">
    <property type="entry name" value="MetAP_1"/>
    <property type="match status" value="1"/>
</dbReference>
<gene>
    <name evidence="9" type="primary">map-1</name>
    <name evidence="6" type="synonym">map</name>
    <name evidence="9" type="ORF">Lsed01_01384</name>
</gene>
<feature type="binding site" evidence="6">
    <location>
        <position position="179"/>
    </location>
    <ligand>
        <name>substrate</name>
    </ligand>
</feature>
<dbReference type="SUPFAM" id="SSF55920">
    <property type="entry name" value="Creatinase/aminopeptidase"/>
    <property type="match status" value="1"/>
</dbReference>
<name>A0ABP9WGK0_9MICO</name>
<dbReference type="EMBL" id="BAABRR010000006">
    <property type="protein sequence ID" value="GAA5518950.1"/>
    <property type="molecule type" value="Genomic_DNA"/>
</dbReference>
<evidence type="ECO:0000256" key="2">
    <source>
        <dbReference type="ARBA" id="ARBA00022438"/>
    </source>
</evidence>
<evidence type="ECO:0000256" key="7">
    <source>
        <dbReference type="RuleBase" id="RU003653"/>
    </source>
</evidence>
<dbReference type="InterPro" id="IPR002467">
    <property type="entry name" value="Pept_M24A_MAP1"/>
</dbReference>
<comment type="subunit">
    <text evidence="6">Monomer.</text>
</comment>
<feature type="binding site" evidence="6">
    <location>
        <position position="108"/>
    </location>
    <ligand>
        <name>a divalent metal cation</name>
        <dbReference type="ChEBI" id="CHEBI:60240"/>
        <label>2</label>
        <note>catalytic</note>
    </ligand>
</feature>
<feature type="binding site" evidence="6">
    <location>
        <position position="205"/>
    </location>
    <ligand>
        <name>a divalent metal cation</name>
        <dbReference type="ChEBI" id="CHEBI:60240"/>
        <label>2</label>
        <note>catalytic</note>
    </ligand>
</feature>
<evidence type="ECO:0000256" key="1">
    <source>
        <dbReference type="ARBA" id="ARBA00002521"/>
    </source>
</evidence>
<feature type="binding site" evidence="6">
    <location>
        <position position="172"/>
    </location>
    <ligand>
        <name>a divalent metal cation</name>
        <dbReference type="ChEBI" id="CHEBI:60240"/>
        <label>2</label>
        <note>catalytic</note>
    </ligand>
</feature>
<comment type="cofactor">
    <cofactor evidence="6">
        <name>Co(2+)</name>
        <dbReference type="ChEBI" id="CHEBI:48828"/>
    </cofactor>
    <cofactor evidence="6">
        <name>Zn(2+)</name>
        <dbReference type="ChEBI" id="CHEBI:29105"/>
    </cofactor>
    <cofactor evidence="6">
        <name>Mn(2+)</name>
        <dbReference type="ChEBI" id="CHEBI:29035"/>
    </cofactor>
    <cofactor evidence="6">
        <name>Fe(2+)</name>
        <dbReference type="ChEBI" id="CHEBI:29033"/>
    </cofactor>
    <text evidence="6">Binds 2 divalent metal cations per subunit. Has a high-affinity and a low affinity metal-binding site. The true nature of the physiological cofactor is under debate. The enzyme is active with cobalt, zinc, manganese or divalent iron ions. Most likely, methionine aminopeptidases function as mononuclear Fe(2+)-metalloproteases under physiological conditions, and the catalytically relevant metal-binding site has been assigned to the histidine-containing high-affinity site.</text>
</comment>
<keyword evidence="5 6" id="KW-0378">Hydrolase</keyword>
<dbReference type="InterPro" id="IPR001714">
    <property type="entry name" value="Pept_M24_MAP"/>
</dbReference>
<dbReference type="InterPro" id="IPR000994">
    <property type="entry name" value="Pept_M24"/>
</dbReference>
<evidence type="ECO:0000313" key="10">
    <source>
        <dbReference type="Proteomes" id="UP001426770"/>
    </source>
</evidence>
<evidence type="ECO:0000256" key="5">
    <source>
        <dbReference type="ARBA" id="ARBA00022801"/>
    </source>
</evidence>
<feature type="binding site" evidence="6">
    <location>
        <position position="236"/>
    </location>
    <ligand>
        <name>a divalent metal cation</name>
        <dbReference type="ChEBI" id="CHEBI:60240"/>
        <label>1</label>
    </ligand>
</feature>
<dbReference type="PROSITE" id="PS00680">
    <property type="entry name" value="MAP_1"/>
    <property type="match status" value="1"/>
</dbReference>
<comment type="similarity">
    <text evidence="6">Belongs to the peptidase M24A family. Methionine aminopeptidase type 1 subfamily.</text>
</comment>
<accession>A0ABP9WGK0</accession>
<keyword evidence="2 6" id="KW-0031">Aminopeptidase</keyword>
<dbReference type="CDD" id="cd01086">
    <property type="entry name" value="MetAP1"/>
    <property type="match status" value="1"/>
</dbReference>
<dbReference type="Pfam" id="PF00557">
    <property type="entry name" value="Peptidase_M24"/>
    <property type="match status" value="1"/>
</dbReference>
<dbReference type="Gene3D" id="3.90.230.10">
    <property type="entry name" value="Creatinase/methionine aminopeptidase superfamily"/>
    <property type="match status" value="1"/>
</dbReference>
<comment type="caution">
    <text evidence="9">The sequence shown here is derived from an EMBL/GenBank/DDBJ whole genome shotgun (WGS) entry which is preliminary data.</text>
</comment>
<evidence type="ECO:0000256" key="4">
    <source>
        <dbReference type="ARBA" id="ARBA00022723"/>
    </source>
</evidence>
<feature type="domain" description="Peptidase M24" evidence="8">
    <location>
        <begin position="16"/>
        <end position="242"/>
    </location>
</feature>
<dbReference type="GO" id="GO:0004177">
    <property type="term" value="F:aminopeptidase activity"/>
    <property type="evidence" value="ECO:0007669"/>
    <property type="project" value="UniProtKB-KW"/>
</dbReference>
<evidence type="ECO:0000256" key="3">
    <source>
        <dbReference type="ARBA" id="ARBA00022670"/>
    </source>
</evidence>
<comment type="catalytic activity">
    <reaction evidence="6 7">
        <text>Release of N-terminal amino acids, preferentially methionine, from peptides and arylamides.</text>
        <dbReference type="EC" id="3.4.11.18"/>
    </reaction>
</comment>
<dbReference type="EC" id="3.4.11.18" evidence="6 7"/>
<organism evidence="9 10">
    <name type="scientific">Demequina sediminis</name>
    <dbReference type="NCBI Taxonomy" id="1930058"/>
    <lineage>
        <taxon>Bacteria</taxon>
        <taxon>Bacillati</taxon>
        <taxon>Actinomycetota</taxon>
        <taxon>Actinomycetes</taxon>
        <taxon>Micrococcales</taxon>
        <taxon>Demequinaceae</taxon>
        <taxon>Demequina</taxon>
    </lineage>
</organism>
<feature type="binding site" evidence="6">
    <location>
        <position position="108"/>
    </location>
    <ligand>
        <name>a divalent metal cation</name>
        <dbReference type="ChEBI" id="CHEBI:60240"/>
        <label>1</label>
    </ligand>
</feature>
<dbReference type="NCBIfam" id="TIGR00500">
    <property type="entry name" value="met_pdase_I"/>
    <property type="match status" value="1"/>
</dbReference>
<protein>
    <recommendedName>
        <fullName evidence="6 7">Methionine aminopeptidase</fullName>
        <shortName evidence="6">MAP</shortName>
        <shortName evidence="6">MetAP</shortName>
        <ecNumber evidence="6 7">3.4.11.18</ecNumber>
    </recommendedName>
    <alternativeName>
        <fullName evidence="6">Peptidase M</fullName>
    </alternativeName>
</protein>